<dbReference type="AlphaFoldDB" id="A0A210Q9E5"/>
<keyword evidence="12" id="KW-1185">Reference proteome</keyword>
<sequence length="404" mass="46608">MMSNKRMFDGQGSMSNKMTSRPVEEETRTTRDVCNIYVSGTTEMFGHPPNETSNSMSEGLHPTKTWGLDYYFMIFNKMYIADVLQMRENTMFPGTYLYRSHPLFKVDVMGVVVKVEQNHTCFTYTVDDGTGVIPCCCWRKEFFNMSDPGCDWSGLPTDLRGLAAGIADHKTHEGYVLGDLIQVRGKVKMFRDQREVVATYHTRLDDPMEEVLRLAELPKIYRKNYDQPFQLPHKVAREIDCNRRETVTGVLSKESLVLQAKNTMTDYFLENQIREITPDSLLREIDSKLLSAGEQKKQCVQDALTRLENAGLVCVRREKQRYVLEVLTHPSALQKTLYDILDKQCSKSKHADVGCHFLHLHQEVCRTFQYAKVKINAVRTCLTRLEEHSDVIRTTVDRYRTVPS</sequence>
<evidence type="ECO:0000256" key="7">
    <source>
        <dbReference type="ARBA" id="ARBA00023242"/>
    </source>
</evidence>
<feature type="region of interest" description="Disordered" evidence="9">
    <location>
        <begin position="1"/>
        <end position="29"/>
    </location>
</feature>
<dbReference type="OrthoDB" id="77828at2759"/>
<evidence type="ECO:0000259" key="10">
    <source>
        <dbReference type="Pfam" id="PF09170"/>
    </source>
</evidence>
<comment type="subcellular location">
    <subcellularLocation>
        <location evidence="2">Chromosome</location>
        <location evidence="2">Telomere</location>
    </subcellularLocation>
    <subcellularLocation>
        <location evidence="1">Nucleus</location>
    </subcellularLocation>
</comment>
<evidence type="ECO:0000256" key="6">
    <source>
        <dbReference type="ARBA" id="ARBA00023125"/>
    </source>
</evidence>
<proteinExistence type="predicted"/>
<name>A0A210Q9E5_MIZYE</name>
<dbReference type="SUPFAM" id="SSF50249">
    <property type="entry name" value="Nucleic acid-binding proteins"/>
    <property type="match status" value="1"/>
</dbReference>
<dbReference type="PANTHER" id="PTHR13989">
    <property type="entry name" value="REPLICATION PROTEIN A-RELATED"/>
    <property type="match status" value="1"/>
</dbReference>
<evidence type="ECO:0000256" key="8">
    <source>
        <dbReference type="ARBA" id="ARBA00030039"/>
    </source>
</evidence>
<dbReference type="InterPro" id="IPR036388">
    <property type="entry name" value="WH-like_DNA-bd_sf"/>
</dbReference>
<evidence type="ECO:0000313" key="12">
    <source>
        <dbReference type="Proteomes" id="UP000242188"/>
    </source>
</evidence>
<evidence type="ECO:0000313" key="11">
    <source>
        <dbReference type="EMBL" id="OWF45367.1"/>
    </source>
</evidence>
<accession>A0A210Q9E5</accession>
<dbReference type="GO" id="GO:0003677">
    <property type="term" value="F:DNA binding"/>
    <property type="evidence" value="ECO:0007669"/>
    <property type="project" value="UniProtKB-KW"/>
</dbReference>
<keyword evidence="5" id="KW-0779">Telomere</keyword>
<dbReference type="InterPro" id="IPR012340">
    <property type="entry name" value="NA-bd_OB-fold"/>
</dbReference>
<dbReference type="InterPro" id="IPR015253">
    <property type="entry name" value="CST_STN1_C"/>
</dbReference>
<dbReference type="Pfam" id="PF09170">
    <property type="entry name" value="STN1_2"/>
    <property type="match status" value="1"/>
</dbReference>
<dbReference type="STRING" id="6573.A0A210Q9E5"/>
<dbReference type="Gene3D" id="2.40.50.140">
    <property type="entry name" value="Nucleic acid-binding proteins"/>
    <property type="match status" value="1"/>
</dbReference>
<evidence type="ECO:0000256" key="5">
    <source>
        <dbReference type="ARBA" id="ARBA00022895"/>
    </source>
</evidence>
<evidence type="ECO:0000256" key="3">
    <source>
        <dbReference type="ARBA" id="ARBA00017411"/>
    </source>
</evidence>
<organism evidence="11 12">
    <name type="scientific">Mizuhopecten yessoensis</name>
    <name type="common">Japanese scallop</name>
    <name type="synonym">Patinopecten yessoensis</name>
    <dbReference type="NCBI Taxonomy" id="6573"/>
    <lineage>
        <taxon>Eukaryota</taxon>
        <taxon>Metazoa</taxon>
        <taxon>Spiralia</taxon>
        <taxon>Lophotrochozoa</taxon>
        <taxon>Mollusca</taxon>
        <taxon>Bivalvia</taxon>
        <taxon>Autobranchia</taxon>
        <taxon>Pteriomorphia</taxon>
        <taxon>Pectinida</taxon>
        <taxon>Pectinoidea</taxon>
        <taxon>Pectinidae</taxon>
        <taxon>Mizuhopecten</taxon>
    </lineage>
</organism>
<dbReference type="Gene3D" id="1.10.10.10">
    <property type="entry name" value="Winged helix-like DNA-binding domain superfamily/Winged helix DNA-binding domain"/>
    <property type="match status" value="1"/>
</dbReference>
<keyword evidence="6" id="KW-0238">DNA-binding</keyword>
<protein>
    <recommendedName>
        <fullName evidence="3">CST complex subunit STN1</fullName>
    </recommendedName>
    <alternativeName>
        <fullName evidence="8">Suppressor of cdc thirteen homolog</fullName>
    </alternativeName>
</protein>
<keyword evidence="4" id="KW-0158">Chromosome</keyword>
<dbReference type="InterPro" id="IPR040260">
    <property type="entry name" value="RFA2-like"/>
</dbReference>
<evidence type="ECO:0000256" key="9">
    <source>
        <dbReference type="SAM" id="MobiDB-lite"/>
    </source>
</evidence>
<evidence type="ECO:0000256" key="2">
    <source>
        <dbReference type="ARBA" id="ARBA00004574"/>
    </source>
</evidence>
<dbReference type="Proteomes" id="UP000242188">
    <property type="component" value="Unassembled WGS sequence"/>
</dbReference>
<dbReference type="EMBL" id="NEDP02004517">
    <property type="protein sequence ID" value="OWF45367.1"/>
    <property type="molecule type" value="Genomic_DNA"/>
</dbReference>
<dbReference type="PANTHER" id="PTHR13989:SF33">
    <property type="entry name" value="CST COMPLEX SUBUNIT STN1"/>
    <property type="match status" value="1"/>
</dbReference>
<reference evidence="11 12" key="1">
    <citation type="journal article" date="2017" name="Nat. Ecol. Evol.">
        <title>Scallop genome provides insights into evolution of bilaterian karyotype and development.</title>
        <authorList>
            <person name="Wang S."/>
            <person name="Zhang J."/>
            <person name="Jiao W."/>
            <person name="Li J."/>
            <person name="Xun X."/>
            <person name="Sun Y."/>
            <person name="Guo X."/>
            <person name="Huan P."/>
            <person name="Dong B."/>
            <person name="Zhang L."/>
            <person name="Hu X."/>
            <person name="Sun X."/>
            <person name="Wang J."/>
            <person name="Zhao C."/>
            <person name="Wang Y."/>
            <person name="Wang D."/>
            <person name="Huang X."/>
            <person name="Wang R."/>
            <person name="Lv J."/>
            <person name="Li Y."/>
            <person name="Zhang Z."/>
            <person name="Liu B."/>
            <person name="Lu W."/>
            <person name="Hui Y."/>
            <person name="Liang J."/>
            <person name="Zhou Z."/>
            <person name="Hou R."/>
            <person name="Li X."/>
            <person name="Liu Y."/>
            <person name="Li H."/>
            <person name="Ning X."/>
            <person name="Lin Y."/>
            <person name="Zhao L."/>
            <person name="Xing Q."/>
            <person name="Dou J."/>
            <person name="Li Y."/>
            <person name="Mao J."/>
            <person name="Guo H."/>
            <person name="Dou H."/>
            <person name="Li T."/>
            <person name="Mu C."/>
            <person name="Jiang W."/>
            <person name="Fu Q."/>
            <person name="Fu X."/>
            <person name="Miao Y."/>
            <person name="Liu J."/>
            <person name="Yu Q."/>
            <person name="Li R."/>
            <person name="Liao H."/>
            <person name="Li X."/>
            <person name="Kong Y."/>
            <person name="Jiang Z."/>
            <person name="Chourrout D."/>
            <person name="Li R."/>
            <person name="Bao Z."/>
        </authorList>
    </citation>
    <scope>NUCLEOTIDE SEQUENCE [LARGE SCALE GENOMIC DNA]</scope>
    <source>
        <strain evidence="11 12">PY_sf001</strain>
    </source>
</reference>
<keyword evidence="7" id="KW-0539">Nucleus</keyword>
<feature type="domain" description="Stn1 C-terminal" evidence="10">
    <location>
        <begin position="280"/>
        <end position="399"/>
    </location>
</feature>
<comment type="caution">
    <text evidence="11">The sequence shown here is derived from an EMBL/GenBank/DDBJ whole genome shotgun (WGS) entry which is preliminary data.</text>
</comment>
<evidence type="ECO:0000256" key="4">
    <source>
        <dbReference type="ARBA" id="ARBA00022454"/>
    </source>
</evidence>
<gene>
    <name evidence="11" type="ORF">KP79_PYT16862</name>
</gene>
<dbReference type="GO" id="GO:0000781">
    <property type="term" value="C:chromosome, telomeric region"/>
    <property type="evidence" value="ECO:0007669"/>
    <property type="project" value="UniProtKB-SubCell"/>
</dbReference>
<evidence type="ECO:0000256" key="1">
    <source>
        <dbReference type="ARBA" id="ARBA00004123"/>
    </source>
</evidence>
<dbReference type="GO" id="GO:0005634">
    <property type="term" value="C:nucleus"/>
    <property type="evidence" value="ECO:0007669"/>
    <property type="project" value="UniProtKB-SubCell"/>
</dbReference>